<keyword evidence="8" id="KW-1185">Reference proteome</keyword>
<dbReference type="SUPFAM" id="SSF51197">
    <property type="entry name" value="Clavaminate synthase-like"/>
    <property type="match status" value="1"/>
</dbReference>
<dbReference type="RefSeq" id="WP_345251074.1">
    <property type="nucleotide sequence ID" value="NZ_BAABFO010000018.1"/>
</dbReference>
<accession>A0ABP8HDE7</accession>
<dbReference type="Gene3D" id="3.60.130.10">
    <property type="entry name" value="Clavaminate synthase-like"/>
    <property type="match status" value="1"/>
</dbReference>
<comment type="caution">
    <text evidence="7">The sequence shown here is derived from an EMBL/GenBank/DDBJ whole genome shotgun (WGS) entry which is preliminary data.</text>
</comment>
<evidence type="ECO:0000313" key="8">
    <source>
        <dbReference type="Proteomes" id="UP001501671"/>
    </source>
</evidence>
<evidence type="ECO:0000313" key="7">
    <source>
        <dbReference type="EMBL" id="GAA4337810.1"/>
    </source>
</evidence>
<protein>
    <submittedName>
        <fullName evidence="7">TauD/TfdA family dioxygenase</fullName>
    </submittedName>
</protein>
<keyword evidence="4" id="KW-0560">Oxidoreductase</keyword>
<evidence type="ECO:0000256" key="3">
    <source>
        <dbReference type="ARBA" id="ARBA00022964"/>
    </source>
</evidence>
<dbReference type="InterPro" id="IPR003819">
    <property type="entry name" value="TauD/TfdA-like"/>
</dbReference>
<dbReference type="EMBL" id="BAABFO010000018">
    <property type="protein sequence ID" value="GAA4337810.1"/>
    <property type="molecule type" value="Genomic_DNA"/>
</dbReference>
<dbReference type="GO" id="GO:0051213">
    <property type="term" value="F:dioxygenase activity"/>
    <property type="evidence" value="ECO:0007669"/>
    <property type="project" value="UniProtKB-KW"/>
</dbReference>
<comment type="similarity">
    <text evidence="1">Belongs to the TfdA dioxygenase family.</text>
</comment>
<dbReference type="Proteomes" id="UP001501671">
    <property type="component" value="Unassembled WGS sequence"/>
</dbReference>
<dbReference type="InterPro" id="IPR051323">
    <property type="entry name" value="AtsK-like"/>
</dbReference>
<proteinExistence type="inferred from homology"/>
<sequence>MTAADQAYTVTPLCPHLGAEIAGLDVRRIGADVSLDAIQALLHEHQLLCFRDQKLEAADVMAFTNSFGLPDPHVLDQYTLPGFRDILVLSNIVRDGKPLGSTQEGFGWHTDLTYLPLPAAYTILYGLVVPPEGADTLFASMYKAYDALDDAERARLRPLMGNYSYAKLYARRDNAPPLTAEQRARTPDVRHPLVRIHPHTGREGMYLNLDDCTGVEGMPAQEGLALIKRLFDFTVENFAYTHKWRANDLLIWDNRGTLHTATPYDKERHQRLVYRTSIQGEAPIAPAAEPALAG</sequence>
<dbReference type="InterPro" id="IPR042098">
    <property type="entry name" value="TauD-like_sf"/>
</dbReference>
<dbReference type="PANTHER" id="PTHR30468">
    <property type="entry name" value="ALPHA-KETOGLUTARATE-DEPENDENT SULFONATE DIOXYGENASE"/>
    <property type="match status" value="1"/>
</dbReference>
<organism evidence="7 8">
    <name type="scientific">Pigmentiphaga soli</name>
    <dbReference type="NCBI Taxonomy" id="1007095"/>
    <lineage>
        <taxon>Bacteria</taxon>
        <taxon>Pseudomonadati</taxon>
        <taxon>Pseudomonadota</taxon>
        <taxon>Betaproteobacteria</taxon>
        <taxon>Burkholderiales</taxon>
        <taxon>Alcaligenaceae</taxon>
        <taxon>Pigmentiphaga</taxon>
    </lineage>
</organism>
<evidence type="ECO:0000256" key="5">
    <source>
        <dbReference type="ARBA" id="ARBA00023004"/>
    </source>
</evidence>
<evidence type="ECO:0000256" key="1">
    <source>
        <dbReference type="ARBA" id="ARBA00005896"/>
    </source>
</evidence>
<evidence type="ECO:0000256" key="2">
    <source>
        <dbReference type="ARBA" id="ARBA00022723"/>
    </source>
</evidence>
<dbReference type="PANTHER" id="PTHR30468:SF1">
    <property type="entry name" value="ALPHA-KETOGLUTARATE-DEPENDENT SULFONATE DIOXYGENASE"/>
    <property type="match status" value="1"/>
</dbReference>
<dbReference type="Pfam" id="PF02668">
    <property type="entry name" value="TauD"/>
    <property type="match status" value="1"/>
</dbReference>
<feature type="domain" description="TauD/TfdA-like" evidence="6">
    <location>
        <begin position="10"/>
        <end position="274"/>
    </location>
</feature>
<gene>
    <name evidence="7" type="ORF">GCM10023144_34060</name>
</gene>
<name>A0ABP8HDE7_9BURK</name>
<keyword evidence="2" id="KW-0479">Metal-binding</keyword>
<evidence type="ECO:0000259" key="6">
    <source>
        <dbReference type="Pfam" id="PF02668"/>
    </source>
</evidence>
<keyword evidence="3 7" id="KW-0223">Dioxygenase</keyword>
<reference evidence="8" key="1">
    <citation type="journal article" date="2019" name="Int. J. Syst. Evol. Microbiol.">
        <title>The Global Catalogue of Microorganisms (GCM) 10K type strain sequencing project: providing services to taxonomists for standard genome sequencing and annotation.</title>
        <authorList>
            <consortium name="The Broad Institute Genomics Platform"/>
            <consortium name="The Broad Institute Genome Sequencing Center for Infectious Disease"/>
            <person name="Wu L."/>
            <person name="Ma J."/>
        </authorList>
    </citation>
    <scope>NUCLEOTIDE SEQUENCE [LARGE SCALE GENOMIC DNA]</scope>
    <source>
        <strain evidence="8">JCM 17666</strain>
    </source>
</reference>
<keyword evidence="5" id="KW-0408">Iron</keyword>
<evidence type="ECO:0000256" key="4">
    <source>
        <dbReference type="ARBA" id="ARBA00023002"/>
    </source>
</evidence>